<comment type="caution">
    <text evidence="1">The sequence shown here is derived from an EMBL/GenBank/DDBJ whole genome shotgun (WGS) entry which is preliminary data.</text>
</comment>
<proteinExistence type="predicted"/>
<gene>
    <name evidence="1" type="ORF">A3G90_03090</name>
</gene>
<accession>A0A1F6FGP8</accession>
<evidence type="ECO:0000313" key="1">
    <source>
        <dbReference type="EMBL" id="OGG85023.1"/>
    </source>
</evidence>
<organism evidence="1 2">
    <name type="scientific">Candidatus Kaiserbacteria bacterium RIFCSPLOWO2_12_FULL_45_26</name>
    <dbReference type="NCBI Taxonomy" id="1798525"/>
    <lineage>
        <taxon>Bacteria</taxon>
        <taxon>Candidatus Kaiseribacteriota</taxon>
    </lineage>
</organism>
<dbReference type="STRING" id="1798525.A3G90_03090"/>
<reference evidence="1 2" key="1">
    <citation type="journal article" date="2016" name="Nat. Commun.">
        <title>Thousands of microbial genomes shed light on interconnected biogeochemical processes in an aquifer system.</title>
        <authorList>
            <person name="Anantharaman K."/>
            <person name="Brown C.T."/>
            <person name="Hug L.A."/>
            <person name="Sharon I."/>
            <person name="Castelle C.J."/>
            <person name="Probst A.J."/>
            <person name="Thomas B.C."/>
            <person name="Singh A."/>
            <person name="Wilkins M.J."/>
            <person name="Karaoz U."/>
            <person name="Brodie E.L."/>
            <person name="Williams K.H."/>
            <person name="Hubbard S.S."/>
            <person name="Banfield J.F."/>
        </authorList>
    </citation>
    <scope>NUCLEOTIDE SEQUENCE [LARGE SCALE GENOMIC DNA]</scope>
</reference>
<evidence type="ECO:0000313" key="2">
    <source>
        <dbReference type="Proteomes" id="UP000177325"/>
    </source>
</evidence>
<dbReference type="AlphaFoldDB" id="A0A1F6FGP8"/>
<dbReference type="EMBL" id="MFMM01000001">
    <property type="protein sequence ID" value="OGG85023.1"/>
    <property type="molecule type" value="Genomic_DNA"/>
</dbReference>
<protein>
    <submittedName>
        <fullName evidence="1">Uncharacterized protein</fullName>
    </submittedName>
</protein>
<sequence>MFRTNSTFTLLQALTAVVTFAIILWFVGVPSFRAEAANVTSFSNTLSDSAPAVVSNHTLTFVTPTGLAAGETISIDFGTTSFSGIGSLVAQDIDLNASGTEQTLIDGAASGASWNVTAAGTTIDLTSGTSTVGANATITVEIGTNATTGGTGTNQITNPSVGSYEITVAVGNSDTGTTRVAIVDVVTVTAAVETIFDFTVTAVNSGGTVNGDTITATSTSTAIPFGILSADTAATAAQDLQVNTNAANGFVITVTTDQQLTSATGADIDGFADGVFTTTPTLWNGPTPVLGDDNTYGHWGITTNDSTIYSGLTDAFDVTGTGRLYVSASTTPVEVFRNDGPSNGTTQGLGLTRVGYTVEVSALQEAGDDYTATLTYVATPVF</sequence>
<dbReference type="Proteomes" id="UP000177325">
    <property type="component" value="Unassembled WGS sequence"/>
</dbReference>
<name>A0A1F6FGP8_9BACT</name>